<comment type="caution">
    <text evidence="1">The sequence shown here is derived from an EMBL/GenBank/DDBJ whole genome shotgun (WGS) entry which is preliminary data.</text>
</comment>
<dbReference type="AlphaFoldDB" id="A0A821WDD8"/>
<proteinExistence type="predicted"/>
<organism evidence="1 2">
    <name type="scientific">Rotaria socialis</name>
    <dbReference type="NCBI Taxonomy" id="392032"/>
    <lineage>
        <taxon>Eukaryota</taxon>
        <taxon>Metazoa</taxon>
        <taxon>Spiralia</taxon>
        <taxon>Gnathifera</taxon>
        <taxon>Rotifera</taxon>
        <taxon>Eurotatoria</taxon>
        <taxon>Bdelloidea</taxon>
        <taxon>Philodinida</taxon>
        <taxon>Philodinidae</taxon>
        <taxon>Rotaria</taxon>
    </lineage>
</organism>
<name>A0A821WDD8_9BILA</name>
<evidence type="ECO:0000313" key="1">
    <source>
        <dbReference type="EMBL" id="CAF4924932.1"/>
    </source>
</evidence>
<reference evidence="1" key="1">
    <citation type="submission" date="2021-02" db="EMBL/GenBank/DDBJ databases">
        <authorList>
            <person name="Nowell W R."/>
        </authorList>
    </citation>
    <scope>NUCLEOTIDE SEQUENCE</scope>
</reference>
<gene>
    <name evidence="1" type="ORF">UJA718_LOCUS46604</name>
</gene>
<evidence type="ECO:0000313" key="2">
    <source>
        <dbReference type="Proteomes" id="UP000663873"/>
    </source>
</evidence>
<accession>A0A821WDD8</accession>
<sequence length="49" mass="5742">MFDDIHSTKKIEECLRTSTEKGLIIIECLPWLLLRTSEGNLSRLLHNWS</sequence>
<dbReference type="Proteomes" id="UP000663873">
    <property type="component" value="Unassembled WGS sequence"/>
</dbReference>
<protein>
    <submittedName>
        <fullName evidence="1">Uncharacterized protein</fullName>
    </submittedName>
</protein>
<feature type="non-terminal residue" evidence="1">
    <location>
        <position position="49"/>
    </location>
</feature>
<keyword evidence="2" id="KW-1185">Reference proteome</keyword>
<dbReference type="EMBL" id="CAJOBP010084122">
    <property type="protein sequence ID" value="CAF4924932.1"/>
    <property type="molecule type" value="Genomic_DNA"/>
</dbReference>